<dbReference type="Proteomes" id="UP000032266">
    <property type="component" value="Chromosome"/>
</dbReference>
<dbReference type="CDD" id="cd07184">
    <property type="entry name" value="E_set_Isoamylase_like_N"/>
    <property type="match status" value="1"/>
</dbReference>
<dbReference type="AlphaFoldDB" id="A0A0C5VNY7"/>
<evidence type="ECO:0000259" key="1">
    <source>
        <dbReference type="PROSITE" id="PS51166"/>
    </source>
</evidence>
<dbReference type="KEGG" id="gsn:YC6258_04350"/>
<dbReference type="InterPro" id="IPR014756">
    <property type="entry name" value="Ig_E-set"/>
</dbReference>
<dbReference type="Gene3D" id="2.60.40.10">
    <property type="entry name" value="Immunoglobulins"/>
    <property type="match status" value="1"/>
</dbReference>
<dbReference type="InterPro" id="IPR004193">
    <property type="entry name" value="Glyco_hydro_13_N"/>
</dbReference>
<name>A0A0C5VNY7_9GAMM</name>
<dbReference type="OrthoDB" id="5451596at2"/>
<dbReference type="HOGENOM" id="CLU_158008_1_0_6"/>
<dbReference type="SMART" id="SM01065">
    <property type="entry name" value="CBM_2"/>
    <property type="match status" value="1"/>
</dbReference>
<proteinExistence type="predicted"/>
<accession>A0A0C5VNY7</accession>
<dbReference type="SUPFAM" id="SSF81296">
    <property type="entry name" value="E set domains"/>
    <property type="match status" value="1"/>
</dbReference>
<dbReference type="STRING" id="1445510.YC6258_04350"/>
<dbReference type="GO" id="GO:0005975">
    <property type="term" value="P:carbohydrate metabolic process"/>
    <property type="evidence" value="ECO:0007669"/>
    <property type="project" value="InterPro"/>
</dbReference>
<evidence type="ECO:0000313" key="3">
    <source>
        <dbReference type="Proteomes" id="UP000032266"/>
    </source>
</evidence>
<dbReference type="GO" id="GO:0004553">
    <property type="term" value="F:hydrolase activity, hydrolyzing O-glycosyl compounds"/>
    <property type="evidence" value="ECO:0007669"/>
    <property type="project" value="InterPro"/>
</dbReference>
<dbReference type="PROSITE" id="PS51166">
    <property type="entry name" value="CBM20"/>
    <property type="match status" value="1"/>
</dbReference>
<evidence type="ECO:0000313" key="2">
    <source>
        <dbReference type="EMBL" id="AJQ96382.1"/>
    </source>
</evidence>
<keyword evidence="3" id="KW-1185">Reference proteome</keyword>
<reference evidence="2 3" key="1">
    <citation type="submission" date="2014-01" db="EMBL/GenBank/DDBJ databases">
        <title>Full genme sequencing of cellulolytic bacterium Gynuella sunshinyii YC6258T gen. nov., sp. nov.</title>
        <authorList>
            <person name="Khan H."/>
            <person name="Chung E.J."/>
            <person name="Chung Y.R."/>
        </authorList>
    </citation>
    <scope>NUCLEOTIDE SEQUENCE [LARGE SCALE GENOMIC DNA]</scope>
    <source>
        <strain evidence="2 3">YC6258</strain>
    </source>
</reference>
<dbReference type="Pfam" id="PF02922">
    <property type="entry name" value="CBM_48"/>
    <property type="match status" value="1"/>
</dbReference>
<gene>
    <name evidence="2" type="ORF">YC6258_04350</name>
</gene>
<dbReference type="InterPro" id="IPR013783">
    <property type="entry name" value="Ig-like_fold"/>
</dbReference>
<dbReference type="GO" id="GO:2001070">
    <property type="term" value="F:starch binding"/>
    <property type="evidence" value="ECO:0007669"/>
    <property type="project" value="InterPro"/>
</dbReference>
<feature type="domain" description="CBM20" evidence="1">
    <location>
        <begin position="8"/>
        <end position="102"/>
    </location>
</feature>
<sequence length="102" mass="11666">MSIKKHYVKSTGKTKCTFRLPKQAAPNASEVYIVGDFNEWDPKATPMTKLKTGEFKVELELESGQDYQFRYCIDGEQWENDWEADNYVPAKSLPVENSVVAV</sequence>
<dbReference type="EMBL" id="CP007142">
    <property type="protein sequence ID" value="AJQ96382.1"/>
    <property type="molecule type" value="Genomic_DNA"/>
</dbReference>
<dbReference type="InterPro" id="IPR002044">
    <property type="entry name" value="CBM20"/>
</dbReference>
<organism evidence="2 3">
    <name type="scientific">Gynuella sunshinyii YC6258</name>
    <dbReference type="NCBI Taxonomy" id="1445510"/>
    <lineage>
        <taxon>Bacteria</taxon>
        <taxon>Pseudomonadati</taxon>
        <taxon>Pseudomonadota</taxon>
        <taxon>Gammaproteobacteria</taxon>
        <taxon>Oceanospirillales</taxon>
        <taxon>Saccharospirillaceae</taxon>
        <taxon>Gynuella</taxon>
    </lineage>
</organism>
<dbReference type="RefSeq" id="WP_044618395.1">
    <property type="nucleotide sequence ID" value="NZ_CP007142.1"/>
</dbReference>
<protein>
    <submittedName>
        <fullName evidence="2">1,4-alpha-glucan branching enzyme</fullName>
    </submittedName>
</protein>